<reference evidence="1" key="1">
    <citation type="journal article" date="2021" name="Nat. Commun.">
        <title>Genetic determinants of endophytism in the Arabidopsis root mycobiome.</title>
        <authorList>
            <person name="Mesny F."/>
            <person name="Miyauchi S."/>
            <person name="Thiergart T."/>
            <person name="Pickel B."/>
            <person name="Atanasova L."/>
            <person name="Karlsson M."/>
            <person name="Huettel B."/>
            <person name="Barry K.W."/>
            <person name="Haridas S."/>
            <person name="Chen C."/>
            <person name="Bauer D."/>
            <person name="Andreopoulos W."/>
            <person name="Pangilinan J."/>
            <person name="LaButti K."/>
            <person name="Riley R."/>
            <person name="Lipzen A."/>
            <person name="Clum A."/>
            <person name="Drula E."/>
            <person name="Henrissat B."/>
            <person name="Kohler A."/>
            <person name="Grigoriev I.V."/>
            <person name="Martin F.M."/>
            <person name="Hacquard S."/>
        </authorList>
    </citation>
    <scope>NUCLEOTIDE SEQUENCE</scope>
    <source>
        <strain evidence="1">FSSC 5 MPI-SDFR-AT-0091</strain>
    </source>
</reference>
<sequence length="343" mass="40075">MRLTANLHVCLVAKPEPSFIDVARIKPIRPDFDWRTQKQLPYRPWKNGPYHVTMGLKQTDVENWIELDETYLEKYHLKKRLYRENRDEVLAYLPGCDDGLFEALELVKNTLVRRYPTMFRLQSPHVVENLVTGDVWDLRPEASTWKTHHPLEVMGLLATEDFFLLYNNPKTGQTTLRAGGVCFPAGFKIEERMGLSLWEIHAGKVPQYESKLAKSMDRFFERLKVESAVSRFNYAIDDSSDLFHRHPHHNLTLEQLENPPRLEDLHLRVERQSLQRLPKTRALLFTIRTYVTPIVEVTRDKEVAAALRTSVGSFTEDVSKYKNKELWDHTLQKHLAEVLGKDT</sequence>
<keyword evidence="2" id="KW-1185">Reference proteome</keyword>
<dbReference type="InterPro" id="IPR021848">
    <property type="entry name" value="HODM_asu-like"/>
</dbReference>
<dbReference type="Pfam" id="PF11927">
    <property type="entry name" value="HODM_asu-like"/>
    <property type="match status" value="1"/>
</dbReference>
<dbReference type="OrthoDB" id="5043642at2759"/>
<dbReference type="AlphaFoldDB" id="A0A9P9G026"/>
<proteinExistence type="predicted"/>
<evidence type="ECO:0008006" key="3">
    <source>
        <dbReference type="Google" id="ProtNLM"/>
    </source>
</evidence>
<comment type="caution">
    <text evidence="1">The sequence shown here is derived from an EMBL/GenBank/DDBJ whole genome shotgun (WGS) entry which is preliminary data.</text>
</comment>
<dbReference type="EMBL" id="JAGTJS010000044">
    <property type="protein sequence ID" value="KAH7228405.1"/>
    <property type="molecule type" value="Genomic_DNA"/>
</dbReference>
<protein>
    <recommendedName>
        <fullName evidence="3">DUF3445 domain-containing protein</fullName>
    </recommendedName>
</protein>
<evidence type="ECO:0000313" key="1">
    <source>
        <dbReference type="EMBL" id="KAH7228405.1"/>
    </source>
</evidence>
<gene>
    <name evidence="1" type="ORF">B0J15DRAFT_411207</name>
</gene>
<accession>A0A9P9G026</accession>
<evidence type="ECO:0000313" key="2">
    <source>
        <dbReference type="Proteomes" id="UP000736672"/>
    </source>
</evidence>
<name>A0A9P9G026_FUSSL</name>
<organism evidence="1 2">
    <name type="scientific">Fusarium solani</name>
    <name type="common">Filamentous fungus</name>
    <dbReference type="NCBI Taxonomy" id="169388"/>
    <lineage>
        <taxon>Eukaryota</taxon>
        <taxon>Fungi</taxon>
        <taxon>Dikarya</taxon>
        <taxon>Ascomycota</taxon>
        <taxon>Pezizomycotina</taxon>
        <taxon>Sordariomycetes</taxon>
        <taxon>Hypocreomycetidae</taxon>
        <taxon>Hypocreales</taxon>
        <taxon>Nectriaceae</taxon>
        <taxon>Fusarium</taxon>
        <taxon>Fusarium solani species complex</taxon>
    </lineage>
</organism>
<dbReference type="Proteomes" id="UP000736672">
    <property type="component" value="Unassembled WGS sequence"/>
</dbReference>